<evidence type="ECO:0000256" key="9">
    <source>
        <dbReference type="ARBA" id="ARBA00032235"/>
    </source>
</evidence>
<dbReference type="InterPro" id="IPR013825">
    <property type="entry name" value="Topo_IA_cen_sub2"/>
</dbReference>
<dbReference type="Pfam" id="PF01751">
    <property type="entry name" value="Toprim"/>
    <property type="match status" value="1"/>
</dbReference>
<dbReference type="GO" id="GO:0003917">
    <property type="term" value="F:DNA topoisomerase type I (single strand cut, ATP-independent) activity"/>
    <property type="evidence" value="ECO:0007669"/>
    <property type="project" value="UniProtKB-EC"/>
</dbReference>
<sequence>MTTTINNDANKAPSPMEKAGMRCIIAEKPSVAREIATIVGATNKKDGYLCGNNYLVTWALGHLVQLAMPEDYGLQGFVRERLPIIPETFKLVPRQVKSGKEYKADPSALKQLNVIRSVLGQCDKIIVATDAGREGELIFRYIYSYLGCQKPFERLWISSLTDRAIREGLQNLRDGKSYDNLYEAAKSRSEADWLVGINASQALSIAAGQGVFSLGRVQTPTLAMVCSRYLEHTGFIPVPFWELRLDTSHGNHEFSAITRDRIESRSAAKELFEKQKQQKTVIVQSIKMKEIIQEPPLLYDLTALQKEANGKYGFSADKTLSLAQKLYEQKYITYPRTGSRYISDDVFNEIPGLIAKLSGYTIFASYVRKMADMNLNIRPVDGKKVTDHHALLVTGCIPEDIGYDERKIYDMIAGRMLEAFSGQCIKDRTTVLLNCSGLLYAAKGSVTKVTGWREVFNEKEEGKDENKELPILTEGQELHTSGVQLLEKLTKARPLHTESSLLAAMETAGKELENEEQRFALKSCGIGTPATRAAIIETLFSRGYMYREKKSLIPTEKGLAVYDAVKDRRIADVEMTGMWEDTFTKIESGTAEASNFKKGIEVYASQITGELLNTTLSLPQEEAAFCPKCGKEVIFYPKAVKCSGTDCGLMLFTTLSGKTLSGDMIRTLLSGKQTATIKGFKSKAGKYFDAALVLDEEYKIKFVFDNNSNKGSKFKKKK</sequence>
<dbReference type="PANTHER" id="PTHR11390:SF21">
    <property type="entry name" value="DNA TOPOISOMERASE 3-ALPHA"/>
    <property type="match status" value="1"/>
</dbReference>
<keyword evidence="5" id="KW-0238">DNA-binding</keyword>
<evidence type="ECO:0000256" key="5">
    <source>
        <dbReference type="ARBA" id="ARBA00023125"/>
    </source>
</evidence>
<keyword evidence="6 12" id="KW-0413">Isomerase</keyword>
<dbReference type="InterPro" id="IPR003602">
    <property type="entry name" value="Topo_IA_DNA-bd_dom"/>
</dbReference>
<dbReference type="InterPro" id="IPR013826">
    <property type="entry name" value="Topo_IA_cen_sub3"/>
</dbReference>
<evidence type="ECO:0000256" key="7">
    <source>
        <dbReference type="ARBA" id="ARBA00030003"/>
    </source>
</evidence>
<name>A0A212KFR2_9BACT</name>
<dbReference type="EC" id="5.6.2.1" evidence="3"/>
<dbReference type="InterPro" id="IPR034144">
    <property type="entry name" value="TOPRIM_TopoIII"/>
</dbReference>
<dbReference type="Gene3D" id="1.10.460.10">
    <property type="entry name" value="Topoisomerase I, domain 2"/>
    <property type="match status" value="1"/>
</dbReference>
<dbReference type="PRINTS" id="PR00417">
    <property type="entry name" value="PRTPISMRASEI"/>
</dbReference>
<dbReference type="SMART" id="SM00436">
    <property type="entry name" value="TOP1Bc"/>
    <property type="match status" value="1"/>
</dbReference>
<dbReference type="SMART" id="SM00437">
    <property type="entry name" value="TOP1Ac"/>
    <property type="match status" value="1"/>
</dbReference>
<dbReference type="Gene3D" id="2.70.20.10">
    <property type="entry name" value="Topoisomerase I, domain 3"/>
    <property type="match status" value="1"/>
</dbReference>
<gene>
    <name evidence="12" type="ORF">KL86DYS2_20098</name>
</gene>
<dbReference type="SUPFAM" id="SSF56712">
    <property type="entry name" value="Prokaryotic type I DNA topoisomerase"/>
    <property type="match status" value="1"/>
</dbReference>
<dbReference type="GO" id="GO:0003677">
    <property type="term" value="F:DNA binding"/>
    <property type="evidence" value="ECO:0007669"/>
    <property type="project" value="UniProtKB-KW"/>
</dbReference>
<protein>
    <recommendedName>
        <fullName evidence="3">DNA topoisomerase</fullName>
        <ecNumber evidence="3">5.6.2.1</ecNumber>
    </recommendedName>
    <alternativeName>
        <fullName evidence="10">Omega-protein</fullName>
    </alternativeName>
    <alternativeName>
        <fullName evidence="9">Relaxing enzyme</fullName>
    </alternativeName>
    <alternativeName>
        <fullName evidence="7">Swivelase</fullName>
    </alternativeName>
    <alternativeName>
        <fullName evidence="8">Untwisting enzyme</fullName>
    </alternativeName>
</protein>
<dbReference type="CDD" id="cd03362">
    <property type="entry name" value="TOPRIM_TopoIA_TopoIII"/>
    <property type="match status" value="1"/>
</dbReference>
<dbReference type="GO" id="GO:0006310">
    <property type="term" value="P:DNA recombination"/>
    <property type="evidence" value="ECO:0007669"/>
    <property type="project" value="TreeGrafter"/>
</dbReference>
<dbReference type="InterPro" id="IPR013824">
    <property type="entry name" value="Topo_IA_cen_sub1"/>
</dbReference>
<organism evidence="12">
    <name type="scientific">uncultured Dysgonomonas sp</name>
    <dbReference type="NCBI Taxonomy" id="206096"/>
    <lineage>
        <taxon>Bacteria</taxon>
        <taxon>Pseudomonadati</taxon>
        <taxon>Bacteroidota</taxon>
        <taxon>Bacteroidia</taxon>
        <taxon>Bacteroidales</taxon>
        <taxon>Dysgonomonadaceae</taxon>
        <taxon>Dysgonomonas</taxon>
        <taxon>environmental samples</taxon>
    </lineage>
</organism>
<dbReference type="CDD" id="cd00186">
    <property type="entry name" value="TOP1Ac"/>
    <property type="match status" value="1"/>
</dbReference>
<dbReference type="InterPro" id="IPR013497">
    <property type="entry name" value="Topo_IA_cen"/>
</dbReference>
<dbReference type="AlphaFoldDB" id="A0A212KFR2"/>
<evidence type="ECO:0000313" key="12">
    <source>
        <dbReference type="EMBL" id="SBW10482.1"/>
    </source>
</evidence>
<evidence type="ECO:0000256" key="8">
    <source>
        <dbReference type="ARBA" id="ARBA00031985"/>
    </source>
</evidence>
<dbReference type="InterPro" id="IPR000380">
    <property type="entry name" value="Topo_IA"/>
</dbReference>
<proteinExistence type="inferred from homology"/>
<dbReference type="PROSITE" id="PS52039">
    <property type="entry name" value="TOPO_IA_2"/>
    <property type="match status" value="1"/>
</dbReference>
<dbReference type="Pfam" id="PF01131">
    <property type="entry name" value="Topoisom_bac"/>
    <property type="match status" value="1"/>
</dbReference>
<dbReference type="InterPro" id="IPR023405">
    <property type="entry name" value="Topo_IA_core_domain"/>
</dbReference>
<dbReference type="InterPro" id="IPR006171">
    <property type="entry name" value="TOPRIM_dom"/>
</dbReference>
<reference evidence="12" key="1">
    <citation type="submission" date="2016-04" db="EMBL/GenBank/DDBJ databases">
        <authorList>
            <person name="Evans L.H."/>
            <person name="Alamgir A."/>
            <person name="Owens N."/>
            <person name="Weber N.D."/>
            <person name="Virtaneva K."/>
            <person name="Barbian K."/>
            <person name="Babar A."/>
            <person name="Rosenke K."/>
        </authorList>
    </citation>
    <scope>NUCLEOTIDE SEQUENCE</scope>
    <source>
        <strain evidence="12">86-2</strain>
    </source>
</reference>
<dbReference type="EMBL" id="FLUL01000002">
    <property type="protein sequence ID" value="SBW10482.1"/>
    <property type="molecule type" value="Genomic_DNA"/>
</dbReference>
<keyword evidence="4" id="KW-0799">Topoisomerase</keyword>
<dbReference type="InterPro" id="IPR025589">
    <property type="entry name" value="Toprim_C_rpt"/>
</dbReference>
<evidence type="ECO:0000256" key="3">
    <source>
        <dbReference type="ARBA" id="ARBA00012891"/>
    </source>
</evidence>
<evidence type="ECO:0000259" key="11">
    <source>
        <dbReference type="PROSITE" id="PS52039"/>
    </source>
</evidence>
<feature type="domain" description="Topo IA-type catalytic" evidence="11">
    <location>
        <begin position="178"/>
        <end position="608"/>
    </location>
</feature>
<dbReference type="Gene3D" id="3.40.50.140">
    <property type="match status" value="1"/>
</dbReference>
<evidence type="ECO:0000256" key="4">
    <source>
        <dbReference type="ARBA" id="ARBA00023029"/>
    </source>
</evidence>
<dbReference type="Gene3D" id="1.10.290.10">
    <property type="entry name" value="Topoisomerase I, domain 4"/>
    <property type="match status" value="1"/>
</dbReference>
<dbReference type="GO" id="GO:0043597">
    <property type="term" value="C:cytoplasmic replication fork"/>
    <property type="evidence" value="ECO:0007669"/>
    <property type="project" value="TreeGrafter"/>
</dbReference>
<dbReference type="InterPro" id="IPR003601">
    <property type="entry name" value="Topo_IA_2"/>
</dbReference>
<dbReference type="GO" id="GO:0006281">
    <property type="term" value="P:DNA repair"/>
    <property type="evidence" value="ECO:0007669"/>
    <property type="project" value="TreeGrafter"/>
</dbReference>
<evidence type="ECO:0000256" key="1">
    <source>
        <dbReference type="ARBA" id="ARBA00000213"/>
    </source>
</evidence>
<dbReference type="Pfam" id="PF13342">
    <property type="entry name" value="Toprim_Crpt"/>
    <property type="match status" value="1"/>
</dbReference>
<comment type="similarity">
    <text evidence="2">Belongs to the type IA topoisomerase family.</text>
</comment>
<accession>A0A212KFR2</accession>
<comment type="catalytic activity">
    <reaction evidence="1">
        <text>ATP-independent breakage of single-stranded DNA, followed by passage and rejoining.</text>
        <dbReference type="EC" id="5.6.2.1"/>
    </reaction>
</comment>
<dbReference type="SMART" id="SM00493">
    <property type="entry name" value="TOPRIM"/>
    <property type="match status" value="1"/>
</dbReference>
<evidence type="ECO:0000256" key="2">
    <source>
        <dbReference type="ARBA" id="ARBA00009446"/>
    </source>
</evidence>
<evidence type="ECO:0000256" key="10">
    <source>
        <dbReference type="ARBA" id="ARBA00032877"/>
    </source>
</evidence>
<dbReference type="PANTHER" id="PTHR11390">
    <property type="entry name" value="PROKARYOTIC DNA TOPOISOMERASE"/>
    <property type="match status" value="1"/>
</dbReference>
<dbReference type="GO" id="GO:0006265">
    <property type="term" value="P:DNA topological change"/>
    <property type="evidence" value="ECO:0007669"/>
    <property type="project" value="InterPro"/>
</dbReference>
<evidence type="ECO:0000256" key="6">
    <source>
        <dbReference type="ARBA" id="ARBA00023235"/>
    </source>
</evidence>